<dbReference type="Proteomes" id="UP000519023">
    <property type="component" value="Unassembled WGS sequence"/>
</dbReference>
<gene>
    <name evidence="1" type="ORF">HHL08_23220</name>
</gene>
<evidence type="ECO:0000313" key="2">
    <source>
        <dbReference type="Proteomes" id="UP000519023"/>
    </source>
</evidence>
<proteinExistence type="predicted"/>
<keyword evidence="2" id="KW-1185">Reference proteome</keyword>
<dbReference type="EMBL" id="JABBFV010000032">
    <property type="protein sequence ID" value="NML13005.1"/>
    <property type="molecule type" value="Genomic_DNA"/>
</dbReference>
<feature type="non-terminal residue" evidence="1">
    <location>
        <position position="1"/>
    </location>
</feature>
<sequence>RQTSPATPLKRSNLSDGWFLNRHAQQIAGVPLAWFVTALYSLADGRFLAALADAVVLAIKWDSTPTQAVSSAASWLKSDGANLVGALFTMVDTSSQSVGAYYYYNKKYSSYYNNAEPA</sequence>
<reference evidence="1 2" key="1">
    <citation type="submission" date="2020-04" db="EMBL/GenBank/DDBJ databases">
        <title>Sphingobium sp. AR-3-1 isolated from Arctic soil.</title>
        <authorList>
            <person name="Dahal R.H."/>
            <person name="Chaudhary D.K."/>
        </authorList>
    </citation>
    <scope>NUCLEOTIDE SEQUENCE [LARGE SCALE GENOMIC DNA]</scope>
    <source>
        <strain evidence="1 2">AR-3-1</strain>
    </source>
</reference>
<evidence type="ECO:0000313" key="1">
    <source>
        <dbReference type="EMBL" id="NML13005.1"/>
    </source>
</evidence>
<dbReference type="Gene3D" id="3.40.50.300">
    <property type="entry name" value="P-loop containing nucleotide triphosphate hydrolases"/>
    <property type="match status" value="1"/>
</dbReference>
<comment type="caution">
    <text evidence="1">The sequence shown here is derived from an EMBL/GenBank/DDBJ whole genome shotgun (WGS) entry which is preliminary data.</text>
</comment>
<dbReference type="InterPro" id="IPR027417">
    <property type="entry name" value="P-loop_NTPase"/>
</dbReference>
<name>A0A7X9WZX1_9SPHN</name>
<protein>
    <submittedName>
        <fullName evidence="1">Uncharacterized protein</fullName>
    </submittedName>
</protein>
<accession>A0A7X9WZX1</accession>
<dbReference type="AlphaFoldDB" id="A0A7X9WZX1"/>
<organism evidence="1 2">
    <name type="scientific">Sphingobium psychrophilum</name>
    <dbReference type="NCBI Taxonomy" id="2728834"/>
    <lineage>
        <taxon>Bacteria</taxon>
        <taxon>Pseudomonadati</taxon>
        <taxon>Pseudomonadota</taxon>
        <taxon>Alphaproteobacteria</taxon>
        <taxon>Sphingomonadales</taxon>
        <taxon>Sphingomonadaceae</taxon>
        <taxon>Sphingobium</taxon>
    </lineage>
</organism>